<dbReference type="EMBL" id="LBQX01000023">
    <property type="protein sequence ID" value="KKP86428.1"/>
    <property type="molecule type" value="Genomic_DNA"/>
</dbReference>
<evidence type="ECO:0000313" key="3">
    <source>
        <dbReference type="Proteomes" id="UP000034536"/>
    </source>
</evidence>
<dbReference type="InterPro" id="IPR001296">
    <property type="entry name" value="Glyco_trans_1"/>
</dbReference>
<organism evidence="2 3">
    <name type="scientific">Candidatus Roizmanbacteria bacterium GW2011_GWA2_35_8</name>
    <dbReference type="NCBI Taxonomy" id="1618479"/>
    <lineage>
        <taxon>Bacteria</taxon>
        <taxon>Candidatus Roizmaniibacteriota</taxon>
    </lineage>
</organism>
<dbReference type="AlphaFoldDB" id="A0A0G0CZG3"/>
<evidence type="ECO:0000259" key="1">
    <source>
        <dbReference type="Pfam" id="PF00534"/>
    </source>
</evidence>
<evidence type="ECO:0000313" key="2">
    <source>
        <dbReference type="EMBL" id="KKP86428.1"/>
    </source>
</evidence>
<dbReference type="Proteomes" id="UP000034536">
    <property type="component" value="Unassembled WGS sequence"/>
</dbReference>
<name>A0A0G0CZG3_9BACT</name>
<gene>
    <name evidence="2" type="ORF">UR89_C0023G0005</name>
</gene>
<dbReference type="GO" id="GO:0016757">
    <property type="term" value="F:glycosyltransferase activity"/>
    <property type="evidence" value="ECO:0007669"/>
    <property type="project" value="InterPro"/>
</dbReference>
<dbReference type="SUPFAM" id="SSF53756">
    <property type="entry name" value="UDP-Glycosyltransferase/glycogen phosphorylase"/>
    <property type="match status" value="1"/>
</dbReference>
<keyword evidence="2" id="KW-0808">Transferase</keyword>
<comment type="caution">
    <text evidence="2">The sequence shown here is derived from an EMBL/GenBank/DDBJ whole genome shotgun (WGS) entry which is preliminary data.</text>
</comment>
<reference evidence="2 3" key="1">
    <citation type="journal article" date="2015" name="Nature">
        <title>rRNA introns, odd ribosomes, and small enigmatic genomes across a large radiation of phyla.</title>
        <authorList>
            <person name="Brown C.T."/>
            <person name="Hug L.A."/>
            <person name="Thomas B.C."/>
            <person name="Sharon I."/>
            <person name="Castelle C.J."/>
            <person name="Singh A."/>
            <person name="Wilkins M.J."/>
            <person name="Williams K.H."/>
            <person name="Banfield J.F."/>
        </authorList>
    </citation>
    <scope>NUCLEOTIDE SEQUENCE [LARGE SCALE GENOMIC DNA]</scope>
</reference>
<protein>
    <submittedName>
        <fullName evidence="2">Glycosyl transferase</fullName>
    </submittedName>
</protein>
<feature type="domain" description="Glycosyl transferase family 1" evidence="1">
    <location>
        <begin position="174"/>
        <end position="279"/>
    </location>
</feature>
<dbReference type="PANTHER" id="PTHR46401">
    <property type="entry name" value="GLYCOSYLTRANSFERASE WBBK-RELATED"/>
    <property type="match status" value="1"/>
</dbReference>
<sequence length="336" mass="38598">MKISVDGGSFCTPENNQFGNYTFSSSLIGALSRYDKENKYTIYSFCNFPKDTSLNKNFTIKKLLPKYFWSKVRVAIEETINKKDIYLALNQSIPMMSFSKIISFSHGLSFHFYPGLYKNFSKLNDQLEEMIYDSDKIIVSSTRVKSELIEIEGKSSKKIHVIPYGIPADMIKTEKVKANSGEKYFMHVGMDHPIKNVDFIIKAFKSLKNGKTMNGHKLYLVGCKRRINDSHIKIVPYANRAQLKKLYRGATATLTSSFYESFNLPVLESLSQGTKVVGLRQAIVPELRPYVALADDLNEFRDLMKKTVINPGFRNTKKIIKEFAWENYVKKLVKLY</sequence>
<dbReference type="Pfam" id="PF00534">
    <property type="entry name" value="Glycos_transf_1"/>
    <property type="match status" value="1"/>
</dbReference>
<dbReference type="Gene3D" id="3.40.50.2000">
    <property type="entry name" value="Glycogen Phosphorylase B"/>
    <property type="match status" value="2"/>
</dbReference>
<dbReference type="PANTHER" id="PTHR46401:SF8">
    <property type="entry name" value="BLL6006 PROTEIN"/>
    <property type="match status" value="1"/>
</dbReference>
<proteinExistence type="predicted"/>
<accession>A0A0G0CZG3</accession>